<dbReference type="PANTHER" id="PTHR10587">
    <property type="entry name" value="GLYCOSYL TRANSFERASE-RELATED"/>
    <property type="match status" value="1"/>
</dbReference>
<proteinExistence type="predicted"/>
<dbReference type="InterPro" id="IPR002477">
    <property type="entry name" value="Peptidoglycan-bd-like"/>
</dbReference>
<feature type="domain" description="NodB homology" evidence="1">
    <location>
        <begin position="81"/>
        <end position="274"/>
    </location>
</feature>
<dbReference type="GO" id="GO:0016810">
    <property type="term" value="F:hydrolase activity, acting on carbon-nitrogen (but not peptide) bonds"/>
    <property type="evidence" value="ECO:0007669"/>
    <property type="project" value="InterPro"/>
</dbReference>
<dbReference type="GO" id="GO:0005975">
    <property type="term" value="P:carbohydrate metabolic process"/>
    <property type="evidence" value="ECO:0007669"/>
    <property type="project" value="InterPro"/>
</dbReference>
<keyword evidence="3" id="KW-1185">Reference proteome</keyword>
<dbReference type="InterPro" id="IPR011330">
    <property type="entry name" value="Glyco_hydro/deAcase_b/a-brl"/>
</dbReference>
<dbReference type="EMBL" id="CP036426">
    <property type="protein sequence ID" value="QDV34335.1"/>
    <property type="molecule type" value="Genomic_DNA"/>
</dbReference>
<name>A0A518H0G4_9BACT</name>
<sequence length="310" mass="33734">MPLPLRKGEFQQDFDVIILQMLLNIEGSPARRLKPDGHFGDGTLEAVIKFQKALSPPVPLETLGIVDERTWRELQAKVGSPRIALTFDDGPHASLTAPLLDGLDWWGAKATFFVVGEMAGRHPQILKRVADSGHEVGNHSWDHTGYCRPSFADIDAVIEDVRRAHEAIVAVVGQAKAPRVMRPPYGWVDTFREDRIQHIAGLDYAVVGWDVDPRDWESPAKAIYDYVLLNTKPGVNILLHDIQKNTMVAMLGNFGGASLPGVASVGALRVLCTVYELVTVSQLAGVGKTYSKGGLTSRACPALAPSSPSN</sequence>
<dbReference type="Gene3D" id="3.20.20.370">
    <property type="entry name" value="Glycoside hydrolase/deacetylase"/>
    <property type="match status" value="1"/>
</dbReference>
<dbReference type="Gene3D" id="1.10.101.10">
    <property type="entry name" value="PGBD-like superfamily/PGBD"/>
    <property type="match status" value="1"/>
</dbReference>
<dbReference type="InterPro" id="IPR002509">
    <property type="entry name" value="NODB_dom"/>
</dbReference>
<dbReference type="InterPro" id="IPR050248">
    <property type="entry name" value="Polysacc_deacetylase_ArnD"/>
</dbReference>
<gene>
    <name evidence="2" type="primary">pdaC</name>
    <name evidence="2" type="ORF">ElP_22200</name>
</gene>
<evidence type="ECO:0000313" key="3">
    <source>
        <dbReference type="Proteomes" id="UP000317835"/>
    </source>
</evidence>
<dbReference type="PROSITE" id="PS51677">
    <property type="entry name" value="NODB"/>
    <property type="match status" value="1"/>
</dbReference>
<evidence type="ECO:0000259" key="1">
    <source>
        <dbReference type="PROSITE" id="PS51677"/>
    </source>
</evidence>
<protein>
    <submittedName>
        <fullName evidence="2">Peptidoglycan-N-acetylmuramic acid deacetylase PdaC</fullName>
        <ecNumber evidence="2">3.5.1.-</ecNumber>
    </submittedName>
</protein>
<dbReference type="Pfam" id="PF01522">
    <property type="entry name" value="Polysacc_deac_1"/>
    <property type="match status" value="1"/>
</dbReference>
<dbReference type="OrthoDB" id="62208at2"/>
<organism evidence="2 3">
    <name type="scientific">Tautonia plasticadhaerens</name>
    <dbReference type="NCBI Taxonomy" id="2527974"/>
    <lineage>
        <taxon>Bacteria</taxon>
        <taxon>Pseudomonadati</taxon>
        <taxon>Planctomycetota</taxon>
        <taxon>Planctomycetia</taxon>
        <taxon>Isosphaerales</taxon>
        <taxon>Isosphaeraceae</taxon>
        <taxon>Tautonia</taxon>
    </lineage>
</organism>
<dbReference type="InterPro" id="IPR036366">
    <property type="entry name" value="PGBDSf"/>
</dbReference>
<dbReference type="Pfam" id="PF01471">
    <property type="entry name" value="PG_binding_1"/>
    <property type="match status" value="1"/>
</dbReference>
<dbReference type="AlphaFoldDB" id="A0A518H0G4"/>
<dbReference type="RefSeq" id="WP_145269155.1">
    <property type="nucleotide sequence ID" value="NZ_CP036426.1"/>
</dbReference>
<accession>A0A518H0G4</accession>
<dbReference type="SUPFAM" id="SSF47090">
    <property type="entry name" value="PGBD-like"/>
    <property type="match status" value="1"/>
</dbReference>
<dbReference type="EC" id="3.5.1.-" evidence="2"/>
<dbReference type="PANTHER" id="PTHR10587:SF125">
    <property type="entry name" value="POLYSACCHARIDE DEACETYLASE YHEN-RELATED"/>
    <property type="match status" value="1"/>
</dbReference>
<dbReference type="KEGG" id="tpla:ElP_22200"/>
<dbReference type="InterPro" id="IPR036365">
    <property type="entry name" value="PGBD-like_sf"/>
</dbReference>
<dbReference type="SUPFAM" id="SSF88713">
    <property type="entry name" value="Glycoside hydrolase/deacetylase"/>
    <property type="match status" value="1"/>
</dbReference>
<evidence type="ECO:0000313" key="2">
    <source>
        <dbReference type="EMBL" id="QDV34335.1"/>
    </source>
</evidence>
<dbReference type="CDD" id="cd10917">
    <property type="entry name" value="CE4_NodB_like_6s_7s"/>
    <property type="match status" value="1"/>
</dbReference>
<keyword evidence="2" id="KW-0378">Hydrolase</keyword>
<reference evidence="2 3" key="1">
    <citation type="submission" date="2019-02" db="EMBL/GenBank/DDBJ databases">
        <title>Deep-cultivation of Planctomycetes and their phenomic and genomic characterization uncovers novel biology.</title>
        <authorList>
            <person name="Wiegand S."/>
            <person name="Jogler M."/>
            <person name="Boedeker C."/>
            <person name="Pinto D."/>
            <person name="Vollmers J."/>
            <person name="Rivas-Marin E."/>
            <person name="Kohn T."/>
            <person name="Peeters S.H."/>
            <person name="Heuer A."/>
            <person name="Rast P."/>
            <person name="Oberbeckmann S."/>
            <person name="Bunk B."/>
            <person name="Jeske O."/>
            <person name="Meyerdierks A."/>
            <person name="Storesund J.E."/>
            <person name="Kallscheuer N."/>
            <person name="Luecker S."/>
            <person name="Lage O.M."/>
            <person name="Pohl T."/>
            <person name="Merkel B.J."/>
            <person name="Hornburger P."/>
            <person name="Mueller R.-W."/>
            <person name="Bruemmer F."/>
            <person name="Labrenz M."/>
            <person name="Spormann A.M."/>
            <person name="Op den Camp H."/>
            <person name="Overmann J."/>
            <person name="Amann R."/>
            <person name="Jetten M.S.M."/>
            <person name="Mascher T."/>
            <person name="Medema M.H."/>
            <person name="Devos D.P."/>
            <person name="Kaster A.-K."/>
            <person name="Ovreas L."/>
            <person name="Rohde M."/>
            <person name="Galperin M.Y."/>
            <person name="Jogler C."/>
        </authorList>
    </citation>
    <scope>NUCLEOTIDE SEQUENCE [LARGE SCALE GENOMIC DNA]</scope>
    <source>
        <strain evidence="2 3">ElP</strain>
    </source>
</reference>
<dbReference type="Proteomes" id="UP000317835">
    <property type="component" value="Chromosome"/>
</dbReference>